<comment type="caution">
    <text evidence="1">The sequence shown here is derived from an EMBL/GenBank/DDBJ whole genome shotgun (WGS) entry which is preliminary data.</text>
</comment>
<dbReference type="Proteomes" id="UP001234297">
    <property type="component" value="Chromosome 5"/>
</dbReference>
<accession>A0ACC2M9F3</accession>
<evidence type="ECO:0000313" key="1">
    <source>
        <dbReference type="EMBL" id="KAJ8642270.1"/>
    </source>
</evidence>
<protein>
    <submittedName>
        <fullName evidence="1">Uncharacterized protein</fullName>
    </submittedName>
</protein>
<proteinExistence type="predicted"/>
<organism evidence="1 2">
    <name type="scientific">Persea americana</name>
    <name type="common">Avocado</name>
    <dbReference type="NCBI Taxonomy" id="3435"/>
    <lineage>
        <taxon>Eukaryota</taxon>
        <taxon>Viridiplantae</taxon>
        <taxon>Streptophyta</taxon>
        <taxon>Embryophyta</taxon>
        <taxon>Tracheophyta</taxon>
        <taxon>Spermatophyta</taxon>
        <taxon>Magnoliopsida</taxon>
        <taxon>Magnoliidae</taxon>
        <taxon>Laurales</taxon>
        <taxon>Lauraceae</taxon>
        <taxon>Persea</taxon>
    </lineage>
</organism>
<gene>
    <name evidence="1" type="ORF">MRB53_018964</name>
</gene>
<sequence length="640" mass="71516">MPPALSPPPSLVPIPPNKTPFRPCLVQAIFNLCSQSHFDQALHSLHLLPALGIRLSTPDLTFLFHHCKSLSHAKSLHLHLKLTCRKHPNIFLSNHLLALYFKCGSPSDARNMFDKMPARNLFSWNAMLAGYAKMGQVNAARKLFDRMPERDVVSWNTMLIALAQNRLCVEAVRFYTQLRRSLVGFNQFSFAGVLIACVRLEELGLARQVHGQVLVAGFLSNLVLSSSIVDAYAKCNQIDYARMLFDEMPARDVLAWTTLVSGYVKCGNLDAARVLFNEMPVKNAFSWTTLIGGYARYGLGPEALELFAKMVMEGVKPDQFTFSSSLCACASTASLKHGKQIHAHLIRTGLIPNVIVVSTLVDMYSKCGCLEDCRRIFYCMDKRKDVVLWNTMIAALAQHGRGEEAISLFEAMVEGGTKPDEITFVVVLMACSHSGLVHEGIRIFDSMAQGYGLVPKQEHYACLADILGRAGCFNELIDRLKKMPYQPDSRVWKALLGACRIYGNIQLGTVAAEHLLDLEPQSPTPYLLLSNMYAAVGRWDSVEKEFCDPLIEDVLSCLIASGFCKGEKSERTDNFEEACAICLETPSNGDTIRHLPCLHKFHKECIDPWLRRKTSCPTCTGELKLLYNESSQAFLYRRML</sequence>
<reference evidence="1 2" key="1">
    <citation type="journal article" date="2022" name="Hortic Res">
        <title>A haplotype resolved chromosomal level avocado genome allows analysis of novel avocado genes.</title>
        <authorList>
            <person name="Nath O."/>
            <person name="Fletcher S.J."/>
            <person name="Hayward A."/>
            <person name="Shaw L.M."/>
            <person name="Masouleh A.K."/>
            <person name="Furtado A."/>
            <person name="Henry R.J."/>
            <person name="Mitter N."/>
        </authorList>
    </citation>
    <scope>NUCLEOTIDE SEQUENCE [LARGE SCALE GENOMIC DNA]</scope>
    <source>
        <strain evidence="2">cv. Hass</strain>
    </source>
</reference>
<evidence type="ECO:0000313" key="2">
    <source>
        <dbReference type="Proteomes" id="UP001234297"/>
    </source>
</evidence>
<dbReference type="EMBL" id="CM056813">
    <property type="protein sequence ID" value="KAJ8642270.1"/>
    <property type="molecule type" value="Genomic_DNA"/>
</dbReference>
<keyword evidence="2" id="KW-1185">Reference proteome</keyword>
<name>A0ACC2M9F3_PERAE</name>